<comment type="caution">
    <text evidence="6">The sequence shown here is derived from an EMBL/GenBank/DDBJ whole genome shotgun (WGS) entry which is preliminary data.</text>
</comment>
<dbReference type="SUPFAM" id="SSF46785">
    <property type="entry name" value="Winged helix' DNA-binding domain"/>
    <property type="match status" value="1"/>
</dbReference>
<sequence length="240" mass="26560">MRDDIHTTGLPALCASCEARHRGICGALTAEQLTLLAKASSKRRAEEGAELIGDAENVESYANVLSGVVKLTKMLSDGRQQIVGLQFAPDFVGRPFRTESTLAAEAATDVELCSFPRATVERMMAEQPDLEHRLLEQTLKELDQARDWMVTLGRKTAAEKVASFILMIARNIDPTMQPQQRAVTFDLPLSRAEIADFLGLTIETVSRQFTRLRSEGVIRIEHNRRVILDDIRKLAASAGN</sequence>
<keyword evidence="7" id="KW-1185">Reference proteome</keyword>
<evidence type="ECO:0000313" key="7">
    <source>
        <dbReference type="Proteomes" id="UP001595976"/>
    </source>
</evidence>
<organism evidence="6 7">
    <name type="scientific">Bosea minatitlanensis</name>
    <dbReference type="NCBI Taxonomy" id="128782"/>
    <lineage>
        <taxon>Bacteria</taxon>
        <taxon>Pseudomonadati</taxon>
        <taxon>Pseudomonadota</taxon>
        <taxon>Alphaproteobacteria</taxon>
        <taxon>Hyphomicrobiales</taxon>
        <taxon>Boseaceae</taxon>
        <taxon>Bosea</taxon>
    </lineage>
</organism>
<evidence type="ECO:0000259" key="4">
    <source>
        <dbReference type="PROSITE" id="PS50042"/>
    </source>
</evidence>
<keyword evidence="1" id="KW-0805">Transcription regulation</keyword>
<gene>
    <name evidence="6" type="ORF">ACFPK2_09810</name>
</gene>
<dbReference type="PROSITE" id="PS50042">
    <property type="entry name" value="CNMP_BINDING_3"/>
    <property type="match status" value="1"/>
</dbReference>
<dbReference type="InterPro" id="IPR018490">
    <property type="entry name" value="cNMP-bd_dom_sf"/>
</dbReference>
<dbReference type="Gene3D" id="2.60.120.10">
    <property type="entry name" value="Jelly Rolls"/>
    <property type="match status" value="1"/>
</dbReference>
<dbReference type="InterPro" id="IPR050397">
    <property type="entry name" value="Env_Response_Regulators"/>
</dbReference>
<name>A0ABW0F4D5_9HYPH</name>
<dbReference type="Proteomes" id="UP001595976">
    <property type="component" value="Unassembled WGS sequence"/>
</dbReference>
<dbReference type="InterPro" id="IPR018335">
    <property type="entry name" value="Tscrpt_reg_HTH_Crp-type_CS"/>
</dbReference>
<dbReference type="EMBL" id="JBHSLI010000003">
    <property type="protein sequence ID" value="MFC5293280.1"/>
    <property type="molecule type" value="Genomic_DNA"/>
</dbReference>
<dbReference type="SMART" id="SM00100">
    <property type="entry name" value="cNMP"/>
    <property type="match status" value="1"/>
</dbReference>
<dbReference type="SMART" id="SM00419">
    <property type="entry name" value="HTH_CRP"/>
    <property type="match status" value="1"/>
</dbReference>
<feature type="domain" description="HTH crp-type" evidence="5">
    <location>
        <begin position="155"/>
        <end position="232"/>
    </location>
</feature>
<evidence type="ECO:0000256" key="2">
    <source>
        <dbReference type="ARBA" id="ARBA00023125"/>
    </source>
</evidence>
<dbReference type="PANTHER" id="PTHR24567">
    <property type="entry name" value="CRP FAMILY TRANSCRIPTIONAL REGULATORY PROTEIN"/>
    <property type="match status" value="1"/>
</dbReference>
<keyword evidence="2" id="KW-0238">DNA-binding</keyword>
<dbReference type="InterPro" id="IPR036388">
    <property type="entry name" value="WH-like_DNA-bd_sf"/>
</dbReference>
<proteinExistence type="predicted"/>
<evidence type="ECO:0000259" key="5">
    <source>
        <dbReference type="PROSITE" id="PS51063"/>
    </source>
</evidence>
<reference evidence="7" key="1">
    <citation type="journal article" date="2019" name="Int. J. Syst. Evol. Microbiol.">
        <title>The Global Catalogue of Microorganisms (GCM) 10K type strain sequencing project: providing services to taxonomists for standard genome sequencing and annotation.</title>
        <authorList>
            <consortium name="The Broad Institute Genomics Platform"/>
            <consortium name="The Broad Institute Genome Sequencing Center for Infectious Disease"/>
            <person name="Wu L."/>
            <person name="Ma J."/>
        </authorList>
    </citation>
    <scope>NUCLEOTIDE SEQUENCE [LARGE SCALE GENOMIC DNA]</scope>
    <source>
        <strain evidence="7">CGMCC 1.15643</strain>
    </source>
</reference>
<dbReference type="Gene3D" id="1.10.10.10">
    <property type="entry name" value="Winged helix-like DNA-binding domain superfamily/Winged helix DNA-binding domain"/>
    <property type="match status" value="1"/>
</dbReference>
<dbReference type="PROSITE" id="PS00042">
    <property type="entry name" value="HTH_CRP_1"/>
    <property type="match status" value="1"/>
</dbReference>
<dbReference type="RefSeq" id="WP_311734893.1">
    <property type="nucleotide sequence ID" value="NZ_JAOAOS010000033.1"/>
</dbReference>
<dbReference type="InterPro" id="IPR036390">
    <property type="entry name" value="WH_DNA-bd_sf"/>
</dbReference>
<dbReference type="InterPro" id="IPR014710">
    <property type="entry name" value="RmlC-like_jellyroll"/>
</dbReference>
<dbReference type="PROSITE" id="PS51063">
    <property type="entry name" value="HTH_CRP_2"/>
    <property type="match status" value="1"/>
</dbReference>
<evidence type="ECO:0000256" key="3">
    <source>
        <dbReference type="ARBA" id="ARBA00023163"/>
    </source>
</evidence>
<accession>A0ABW0F4D5</accession>
<feature type="domain" description="Cyclic nucleotide-binding" evidence="4">
    <location>
        <begin position="24"/>
        <end position="141"/>
    </location>
</feature>
<dbReference type="PRINTS" id="PR00034">
    <property type="entry name" value="HTHCRP"/>
</dbReference>
<protein>
    <submittedName>
        <fullName evidence="6">Crp/Fnr family transcriptional regulator</fullName>
    </submittedName>
</protein>
<dbReference type="InterPro" id="IPR000595">
    <property type="entry name" value="cNMP-bd_dom"/>
</dbReference>
<dbReference type="InterPro" id="IPR012318">
    <property type="entry name" value="HTH_CRP"/>
</dbReference>
<dbReference type="CDD" id="cd00092">
    <property type="entry name" value="HTH_CRP"/>
    <property type="match status" value="1"/>
</dbReference>
<evidence type="ECO:0000313" key="6">
    <source>
        <dbReference type="EMBL" id="MFC5293280.1"/>
    </source>
</evidence>
<dbReference type="PANTHER" id="PTHR24567:SF75">
    <property type="entry name" value="FUMARATE AND NITRATE REDUCTION REGULATORY PROTEIN"/>
    <property type="match status" value="1"/>
</dbReference>
<dbReference type="Pfam" id="PF13545">
    <property type="entry name" value="HTH_Crp_2"/>
    <property type="match status" value="1"/>
</dbReference>
<keyword evidence="3" id="KW-0804">Transcription</keyword>
<dbReference type="Pfam" id="PF00027">
    <property type="entry name" value="cNMP_binding"/>
    <property type="match status" value="1"/>
</dbReference>
<dbReference type="SUPFAM" id="SSF51206">
    <property type="entry name" value="cAMP-binding domain-like"/>
    <property type="match status" value="1"/>
</dbReference>
<dbReference type="CDD" id="cd00038">
    <property type="entry name" value="CAP_ED"/>
    <property type="match status" value="1"/>
</dbReference>
<evidence type="ECO:0000256" key="1">
    <source>
        <dbReference type="ARBA" id="ARBA00023015"/>
    </source>
</evidence>